<dbReference type="GO" id="GO:0012505">
    <property type="term" value="C:endomembrane system"/>
    <property type="evidence" value="ECO:0007669"/>
    <property type="project" value="UniProtKB-SubCell"/>
</dbReference>
<protein>
    <submittedName>
        <fullName evidence="9">MFS general substrate transporter</fullName>
    </submittedName>
</protein>
<dbReference type="Proteomes" id="UP000812287">
    <property type="component" value="Unassembled WGS sequence"/>
</dbReference>
<keyword evidence="10" id="KW-1185">Reference proteome</keyword>
<sequence>MSSFSVAVNPVVERPSHLQVDEEAVDLSESIDFTAPPCRRARKISTASVDNGGTYELHPLPEYFTERTRRPSALRNDSTADTITLKDLVPEQSLPILQDVHLKSRTATATNMGIAIPTIHHRAQVVKSERSKSYKRQANLQFAAICWCFFLEGWNDGTTGPLIPVIQESYRINFAIVSLLFVFNCIGFVLGAGANVYLNERYGFGKVVFIGSLFQVVSYAMESPQPPFPVMVLAYALAGFGMSLQNAQGNGLVGSLKEHKTTKLNMLHAAYGVGAFVSPLVATHFSYERHWSYHFIISTGIAISNSVILALVFRFKTQEVLLVEAGQEPGESDTAGSRDENVYSSILKIKAVHFLAFFALIYIGTEVTLGGWIVTFIINEREGGKSAGYVSSGFFGGLTLGRLCLIWLSKKVGEHRVVFVYTLLAIVLELTVWFVPSIIENGVAISFVGLLLGPMFPILVGHATRILPAWLLTESVGWITGIGMSGSAALPFITGLLASRYGIRSLQPLVVSMMCTLVGVWALVPSTRRVD</sequence>
<gene>
    <name evidence="9" type="ORF">BT62DRAFT_933802</name>
</gene>
<evidence type="ECO:0000256" key="5">
    <source>
        <dbReference type="ARBA" id="ARBA00022989"/>
    </source>
</evidence>
<dbReference type="Gene3D" id="1.20.1250.20">
    <property type="entry name" value="MFS general substrate transporter like domains"/>
    <property type="match status" value="2"/>
</dbReference>
<dbReference type="InterPro" id="IPR036259">
    <property type="entry name" value="MFS_trans_sf"/>
</dbReference>
<keyword evidence="5 7" id="KW-1133">Transmembrane helix</keyword>
<feature type="transmembrane region" description="Helical" evidence="7">
    <location>
        <begin position="291"/>
        <end position="313"/>
    </location>
</feature>
<dbReference type="EMBL" id="MU250539">
    <property type="protein sequence ID" value="KAG7444751.1"/>
    <property type="molecule type" value="Genomic_DNA"/>
</dbReference>
<comment type="caution">
    <text evidence="9">The sequence shown here is derived from an EMBL/GenBank/DDBJ whole genome shotgun (WGS) entry which is preliminary data.</text>
</comment>
<feature type="transmembrane region" description="Helical" evidence="7">
    <location>
        <begin position="227"/>
        <end position="244"/>
    </location>
</feature>
<feature type="transmembrane region" description="Helical" evidence="7">
    <location>
        <begin position="204"/>
        <end position="221"/>
    </location>
</feature>
<name>A0A9P7VP17_9AGAR</name>
<dbReference type="RefSeq" id="XP_043038251.1">
    <property type="nucleotide sequence ID" value="XM_043186619.1"/>
</dbReference>
<evidence type="ECO:0000256" key="1">
    <source>
        <dbReference type="ARBA" id="ARBA00004127"/>
    </source>
</evidence>
<dbReference type="InterPro" id="IPR051788">
    <property type="entry name" value="MFS_Transporter"/>
</dbReference>
<reference evidence="9" key="1">
    <citation type="submission" date="2020-11" db="EMBL/GenBank/DDBJ databases">
        <title>Adaptations for nitrogen fixation in a non-lichenized fungal sporocarp promotes dispersal by wood-feeding termites.</title>
        <authorList>
            <consortium name="DOE Joint Genome Institute"/>
            <person name="Koch R.A."/>
            <person name="Yoon G."/>
            <person name="Arayal U."/>
            <person name="Lail K."/>
            <person name="Amirebrahimi M."/>
            <person name="Labutti K."/>
            <person name="Lipzen A."/>
            <person name="Riley R."/>
            <person name="Barry K."/>
            <person name="Henrissat B."/>
            <person name="Grigoriev I.V."/>
            <person name="Herr J.R."/>
            <person name="Aime M.C."/>
        </authorList>
    </citation>
    <scope>NUCLEOTIDE SEQUENCE</scope>
    <source>
        <strain evidence="9">MCA 3950</strain>
    </source>
</reference>
<dbReference type="Pfam" id="PF07690">
    <property type="entry name" value="MFS_1"/>
    <property type="match status" value="1"/>
</dbReference>
<dbReference type="SUPFAM" id="SSF103473">
    <property type="entry name" value="MFS general substrate transporter"/>
    <property type="match status" value="1"/>
</dbReference>
<keyword evidence="6 7" id="KW-0472">Membrane</keyword>
<feature type="transmembrane region" description="Helical" evidence="7">
    <location>
        <begin position="265"/>
        <end position="285"/>
    </location>
</feature>
<keyword evidence="3" id="KW-0813">Transport</keyword>
<feature type="transmembrane region" description="Helical" evidence="7">
    <location>
        <begin position="476"/>
        <end position="499"/>
    </location>
</feature>
<dbReference type="PANTHER" id="PTHR23514">
    <property type="entry name" value="BYPASS OF STOP CODON PROTEIN 6"/>
    <property type="match status" value="1"/>
</dbReference>
<feature type="transmembrane region" description="Helical" evidence="7">
    <location>
        <begin position="390"/>
        <end position="408"/>
    </location>
</feature>
<organism evidence="9 10">
    <name type="scientific">Guyanagaster necrorhizus</name>
    <dbReference type="NCBI Taxonomy" id="856835"/>
    <lineage>
        <taxon>Eukaryota</taxon>
        <taxon>Fungi</taxon>
        <taxon>Dikarya</taxon>
        <taxon>Basidiomycota</taxon>
        <taxon>Agaricomycotina</taxon>
        <taxon>Agaricomycetes</taxon>
        <taxon>Agaricomycetidae</taxon>
        <taxon>Agaricales</taxon>
        <taxon>Marasmiineae</taxon>
        <taxon>Physalacriaceae</taxon>
        <taxon>Guyanagaster</taxon>
    </lineage>
</organism>
<dbReference type="GeneID" id="66108916"/>
<evidence type="ECO:0000313" key="9">
    <source>
        <dbReference type="EMBL" id="KAG7444751.1"/>
    </source>
</evidence>
<feature type="transmembrane region" description="Helical" evidence="7">
    <location>
        <begin position="354"/>
        <end position="378"/>
    </location>
</feature>
<dbReference type="OrthoDB" id="413079at2759"/>
<comment type="similarity">
    <text evidence="2">Belongs to the major facilitator superfamily.</text>
</comment>
<feature type="domain" description="Major facilitator superfamily (MFS) profile" evidence="8">
    <location>
        <begin position="141"/>
        <end position="528"/>
    </location>
</feature>
<evidence type="ECO:0000256" key="4">
    <source>
        <dbReference type="ARBA" id="ARBA00022692"/>
    </source>
</evidence>
<dbReference type="GO" id="GO:0022857">
    <property type="term" value="F:transmembrane transporter activity"/>
    <property type="evidence" value="ECO:0007669"/>
    <property type="project" value="InterPro"/>
</dbReference>
<evidence type="ECO:0000259" key="8">
    <source>
        <dbReference type="PROSITE" id="PS50850"/>
    </source>
</evidence>
<comment type="subcellular location">
    <subcellularLocation>
        <location evidence="1">Endomembrane system</location>
        <topology evidence="1">Multi-pass membrane protein</topology>
    </subcellularLocation>
</comment>
<dbReference type="PROSITE" id="PS50850">
    <property type="entry name" value="MFS"/>
    <property type="match status" value="1"/>
</dbReference>
<evidence type="ECO:0000256" key="7">
    <source>
        <dbReference type="SAM" id="Phobius"/>
    </source>
</evidence>
<dbReference type="PANTHER" id="PTHR23514:SF3">
    <property type="entry name" value="BYPASS OF STOP CODON PROTEIN 6"/>
    <property type="match status" value="1"/>
</dbReference>
<proteinExistence type="inferred from homology"/>
<dbReference type="InterPro" id="IPR020846">
    <property type="entry name" value="MFS_dom"/>
</dbReference>
<feature type="transmembrane region" description="Helical" evidence="7">
    <location>
        <begin position="417"/>
        <end position="436"/>
    </location>
</feature>
<keyword evidence="4 7" id="KW-0812">Transmembrane</keyword>
<dbReference type="AlphaFoldDB" id="A0A9P7VP17"/>
<evidence type="ECO:0000256" key="3">
    <source>
        <dbReference type="ARBA" id="ARBA00022448"/>
    </source>
</evidence>
<dbReference type="InterPro" id="IPR011701">
    <property type="entry name" value="MFS"/>
</dbReference>
<evidence type="ECO:0000256" key="2">
    <source>
        <dbReference type="ARBA" id="ARBA00008335"/>
    </source>
</evidence>
<feature type="transmembrane region" description="Helical" evidence="7">
    <location>
        <begin position="505"/>
        <end position="524"/>
    </location>
</feature>
<evidence type="ECO:0000256" key="6">
    <source>
        <dbReference type="ARBA" id="ARBA00023136"/>
    </source>
</evidence>
<evidence type="ECO:0000313" key="10">
    <source>
        <dbReference type="Proteomes" id="UP000812287"/>
    </source>
</evidence>
<accession>A0A9P7VP17</accession>
<dbReference type="GO" id="GO:0016020">
    <property type="term" value="C:membrane"/>
    <property type="evidence" value="ECO:0007669"/>
    <property type="project" value="TreeGrafter"/>
</dbReference>
<feature type="transmembrane region" description="Helical" evidence="7">
    <location>
        <begin position="442"/>
        <end position="464"/>
    </location>
</feature>
<dbReference type="FunFam" id="1.20.1250.20:FF:000286">
    <property type="entry name" value="MFS efflux transporter"/>
    <property type="match status" value="1"/>
</dbReference>
<feature type="transmembrane region" description="Helical" evidence="7">
    <location>
        <begin position="174"/>
        <end position="197"/>
    </location>
</feature>